<keyword evidence="9" id="KW-0234">DNA repair</keyword>
<dbReference type="InterPro" id="IPR001238">
    <property type="entry name" value="DNA-binding_RecF"/>
</dbReference>
<keyword evidence="9" id="KW-0227">DNA damage</keyword>
<evidence type="ECO:0000256" key="7">
    <source>
        <dbReference type="ARBA" id="ARBA00022840"/>
    </source>
</evidence>
<feature type="binding site" evidence="9">
    <location>
        <begin position="31"/>
        <end position="38"/>
    </location>
    <ligand>
        <name>ATP</name>
        <dbReference type="ChEBI" id="CHEBI:30616"/>
    </ligand>
</feature>
<dbReference type="InterPro" id="IPR018078">
    <property type="entry name" value="DNA-binding_RecF_CS"/>
</dbReference>
<accession>A0ABX0K5Y1</accession>
<keyword evidence="13" id="KW-1185">Reference proteome</keyword>
<dbReference type="RefSeq" id="WP_173576318.1">
    <property type="nucleotide sequence ID" value="NZ_WOSW01000004.1"/>
</dbReference>
<keyword evidence="8 9" id="KW-0238">DNA-binding</keyword>
<dbReference type="Proteomes" id="UP000615326">
    <property type="component" value="Unassembled WGS sequence"/>
</dbReference>
<evidence type="ECO:0000259" key="11">
    <source>
        <dbReference type="SMART" id="SM00382"/>
    </source>
</evidence>
<evidence type="ECO:0000256" key="4">
    <source>
        <dbReference type="ARBA" id="ARBA00022490"/>
    </source>
</evidence>
<dbReference type="InterPro" id="IPR042174">
    <property type="entry name" value="RecF_2"/>
</dbReference>
<gene>
    <name evidence="9 12" type="primary">recF</name>
    <name evidence="12" type="ORF">GOB84_03890</name>
</gene>
<dbReference type="PANTHER" id="PTHR32182:SF0">
    <property type="entry name" value="DNA REPLICATION AND REPAIR PROTEIN RECF"/>
    <property type="match status" value="1"/>
</dbReference>
<organism evidence="12 13">
    <name type="scientific">Acetobacter fallax</name>
    <dbReference type="NCBI Taxonomy" id="1737473"/>
    <lineage>
        <taxon>Bacteria</taxon>
        <taxon>Pseudomonadati</taxon>
        <taxon>Pseudomonadota</taxon>
        <taxon>Alphaproteobacteria</taxon>
        <taxon>Acetobacterales</taxon>
        <taxon>Acetobacteraceae</taxon>
        <taxon>Acetobacter</taxon>
    </lineage>
</organism>
<sequence length="393" mass="42466">MTRLLRLVLTNFRNYDRLTWEPEGSPVVITGDNGSGKTNLLEALSLLAPGRGLRGARTAELRRHTPGTADRNTGQDTGETAGWGVSARFTDDRGPFDVATGMEEGQDGARKFLLNGTALRARTAIADHLSAVWITPQMDRLFGESASGRRRFLDRLVVAMAPHHARELAACERATAQRNRILSTQSTDPAWLSGIEDAMARHGVAAVAARQELVSRLNATGADPTGAFPSALLSLLCPIATRLAAEPALAVEDWLRTQLREARDRDRLRGHATLGAHRTDFALQDLETGRPAAEASTGQQKALLIGIILAHARLMSAPGTVAPMLLLDEPLVHLDAGRRAALMNTLLDFRTPVLLTGTDPGPFAPLRDHARFMRLHHGIFTDEGKGEGIPPEA</sequence>
<proteinExistence type="inferred from homology"/>
<evidence type="ECO:0000256" key="5">
    <source>
        <dbReference type="ARBA" id="ARBA00022705"/>
    </source>
</evidence>
<dbReference type="Pfam" id="PF02463">
    <property type="entry name" value="SMC_N"/>
    <property type="match status" value="1"/>
</dbReference>
<evidence type="ECO:0000256" key="8">
    <source>
        <dbReference type="ARBA" id="ARBA00023125"/>
    </source>
</evidence>
<dbReference type="InterPro" id="IPR003593">
    <property type="entry name" value="AAA+_ATPase"/>
</dbReference>
<name>A0ABX0K5Y1_9PROT</name>
<comment type="similarity">
    <text evidence="2 9">Belongs to the RecF family.</text>
</comment>
<comment type="caution">
    <text evidence="12">The sequence shown here is derived from an EMBL/GenBank/DDBJ whole genome shotgun (WGS) entry which is preliminary data.</text>
</comment>
<evidence type="ECO:0000256" key="3">
    <source>
        <dbReference type="ARBA" id="ARBA00020170"/>
    </source>
</evidence>
<reference evidence="12 13" key="1">
    <citation type="journal article" date="2020" name="Int. J. Syst. Evol. Microbiol.">
        <title>Novel acetic acid bacteria from cider fermentations: Acetobacter conturbans sp. nov. and Acetobacter fallax sp. nov.</title>
        <authorList>
            <person name="Sombolestani A.S."/>
            <person name="Cleenwerck I."/>
            <person name="Cnockaert M."/>
            <person name="Borremans W."/>
            <person name="Wieme A.D."/>
            <person name="De Vuyst L."/>
            <person name="Vandamme P."/>
        </authorList>
    </citation>
    <scope>NUCLEOTIDE SEQUENCE [LARGE SCALE GENOMIC DNA]</scope>
    <source>
        <strain evidence="12 13">LMG 1637</strain>
    </source>
</reference>
<keyword evidence="9" id="KW-0742">SOS response</keyword>
<dbReference type="SUPFAM" id="SSF52540">
    <property type="entry name" value="P-loop containing nucleoside triphosphate hydrolases"/>
    <property type="match status" value="1"/>
</dbReference>
<keyword evidence="7 9" id="KW-0067">ATP-binding</keyword>
<evidence type="ECO:0000256" key="2">
    <source>
        <dbReference type="ARBA" id="ARBA00008016"/>
    </source>
</evidence>
<dbReference type="PROSITE" id="PS00617">
    <property type="entry name" value="RECF_1"/>
    <property type="match status" value="1"/>
</dbReference>
<evidence type="ECO:0000313" key="13">
    <source>
        <dbReference type="Proteomes" id="UP000615326"/>
    </source>
</evidence>
<evidence type="ECO:0000256" key="6">
    <source>
        <dbReference type="ARBA" id="ARBA00022741"/>
    </source>
</evidence>
<evidence type="ECO:0000313" key="12">
    <source>
        <dbReference type="EMBL" id="NHO31711.1"/>
    </source>
</evidence>
<keyword evidence="6 9" id="KW-0547">Nucleotide-binding</keyword>
<evidence type="ECO:0000256" key="1">
    <source>
        <dbReference type="ARBA" id="ARBA00004496"/>
    </source>
</evidence>
<dbReference type="NCBIfam" id="TIGR00611">
    <property type="entry name" value="recf"/>
    <property type="match status" value="1"/>
</dbReference>
<feature type="region of interest" description="Disordered" evidence="10">
    <location>
        <begin position="56"/>
        <end position="86"/>
    </location>
</feature>
<dbReference type="InterPro" id="IPR027417">
    <property type="entry name" value="P-loop_NTPase"/>
</dbReference>
<feature type="domain" description="AAA+ ATPase" evidence="11">
    <location>
        <begin position="23"/>
        <end position="381"/>
    </location>
</feature>
<dbReference type="HAMAP" id="MF_00365">
    <property type="entry name" value="RecF"/>
    <property type="match status" value="1"/>
</dbReference>
<dbReference type="Gene3D" id="1.20.1050.90">
    <property type="entry name" value="RecF/RecN/SMC, N-terminal domain"/>
    <property type="match status" value="1"/>
</dbReference>
<comment type="subcellular location">
    <subcellularLocation>
        <location evidence="1 9">Cytoplasm</location>
    </subcellularLocation>
</comment>
<comment type="function">
    <text evidence="9">The RecF protein is involved in DNA metabolism; it is required for DNA replication and normal SOS inducibility. RecF binds preferentially to single-stranded, linear DNA. It also seems to bind ATP.</text>
</comment>
<dbReference type="SMART" id="SM00382">
    <property type="entry name" value="AAA"/>
    <property type="match status" value="1"/>
</dbReference>
<keyword evidence="5 9" id="KW-0235">DNA replication</keyword>
<dbReference type="Gene3D" id="3.40.50.300">
    <property type="entry name" value="P-loop containing nucleotide triphosphate hydrolases"/>
    <property type="match status" value="1"/>
</dbReference>
<dbReference type="EMBL" id="WOSW01000004">
    <property type="protein sequence ID" value="NHO31711.1"/>
    <property type="molecule type" value="Genomic_DNA"/>
</dbReference>
<dbReference type="PANTHER" id="PTHR32182">
    <property type="entry name" value="DNA REPLICATION AND REPAIR PROTEIN RECF"/>
    <property type="match status" value="1"/>
</dbReference>
<protein>
    <recommendedName>
        <fullName evidence="3 9">DNA replication and repair protein RecF</fullName>
    </recommendedName>
</protein>
<evidence type="ECO:0000256" key="10">
    <source>
        <dbReference type="SAM" id="MobiDB-lite"/>
    </source>
</evidence>
<dbReference type="InterPro" id="IPR003395">
    <property type="entry name" value="RecF/RecN/SMC_N"/>
</dbReference>
<evidence type="ECO:0000256" key="9">
    <source>
        <dbReference type="HAMAP-Rule" id="MF_00365"/>
    </source>
</evidence>
<keyword evidence="4 9" id="KW-0963">Cytoplasm</keyword>